<dbReference type="InterPro" id="IPR051035">
    <property type="entry name" value="Mito_inheritance_9"/>
</dbReference>
<dbReference type="Gene3D" id="3.90.1200.10">
    <property type="match status" value="1"/>
</dbReference>
<dbReference type="Pfam" id="PF01636">
    <property type="entry name" value="APH"/>
    <property type="match status" value="1"/>
</dbReference>
<dbReference type="EMBL" id="PDND01000116">
    <property type="protein sequence ID" value="PGH31759.1"/>
    <property type="molecule type" value="Genomic_DNA"/>
</dbReference>
<organism evidence="2 3">
    <name type="scientific">[Emmonsia] crescens</name>
    <dbReference type="NCBI Taxonomy" id="73230"/>
    <lineage>
        <taxon>Eukaryota</taxon>
        <taxon>Fungi</taxon>
        <taxon>Dikarya</taxon>
        <taxon>Ascomycota</taxon>
        <taxon>Pezizomycotina</taxon>
        <taxon>Eurotiomycetes</taxon>
        <taxon>Eurotiomycetidae</taxon>
        <taxon>Onygenales</taxon>
        <taxon>Ajellomycetaceae</taxon>
        <taxon>Emergomyces</taxon>
    </lineage>
</organism>
<sequence>MSWTHPKGVIQFNPFSFPHYSQRMRFFSLFSSQGRDIPSRPPKLYLEKPDGTEEPAAEADMFIYRRHRWLFNKERELRRRHLHFNLRKLVKIAVDAVGDGAQSCTKVLKCVEGLHNKALLLTMDNGKEVFVKLPNPNAGPARYVTASEMATREFLREVANVPIPRALAWSSDSANPVEAEYIIEEKAPGTRLGSLWHQWPRESKLRVIEQVVDLEHVLTTIKFTKHGCLYFKEDLPQSFREGNDNLLVDSPRDLANLDRYATGPLTGAELWNSGRGDMDLDRGPWRRPEDYARAIGKNEIAWIEAHASPRTNAYVSLKDPELPDHALSLLSKYLDATPYLVPDDPIASANVLWHPDLHLDNVFVDPMTCKITGIVDWQSASVAPLFYQSCVPRMFRHDGPVREGWVVPSRPEDFDTLSEDEQQLVDQDLENETIHKYYEAKVLKRAPHHWEVLKHQRDVQLRRNPTWLVTGVWENRDLFFLRQSLIAIAALWDRLRPDETTESPVSFTREELDLHAKEDENITGVGNMLKLFRDEGVLPVDGMVDPEDYERAMINCRKFKDVFIDTAKDEEEKKLFSKLWPYQNQES</sequence>
<gene>
    <name evidence="2" type="ORF">GX50_05482</name>
</gene>
<evidence type="ECO:0000313" key="3">
    <source>
        <dbReference type="Proteomes" id="UP000226031"/>
    </source>
</evidence>
<dbReference type="InterPro" id="IPR011009">
    <property type="entry name" value="Kinase-like_dom_sf"/>
</dbReference>
<dbReference type="VEuPathDB" id="FungiDB:EMCG_08730"/>
<dbReference type="PANTHER" id="PTHR36091">
    <property type="entry name" value="ALTERED INHERITANCE OF MITOCHONDRIA PROTEIN 9, MITOCHONDRIAL"/>
    <property type="match status" value="1"/>
</dbReference>
<accession>A0A2B7ZEY7</accession>
<dbReference type="GO" id="GO:0005739">
    <property type="term" value="C:mitochondrion"/>
    <property type="evidence" value="ECO:0007669"/>
    <property type="project" value="TreeGrafter"/>
</dbReference>
<dbReference type="InterPro" id="IPR002575">
    <property type="entry name" value="Aminoglycoside_PTrfase"/>
</dbReference>
<evidence type="ECO:0000313" key="2">
    <source>
        <dbReference type="EMBL" id="PGH31759.1"/>
    </source>
</evidence>
<feature type="domain" description="Aminoglycoside phosphotransferase" evidence="1">
    <location>
        <begin position="307"/>
        <end position="387"/>
    </location>
</feature>
<comment type="caution">
    <text evidence="2">The sequence shown here is derived from an EMBL/GenBank/DDBJ whole genome shotgun (WGS) entry which is preliminary data.</text>
</comment>
<dbReference type="SUPFAM" id="SSF56112">
    <property type="entry name" value="Protein kinase-like (PK-like)"/>
    <property type="match status" value="1"/>
</dbReference>
<reference evidence="2 3" key="1">
    <citation type="submission" date="2017-10" db="EMBL/GenBank/DDBJ databases">
        <title>Comparative genomics in systemic dimorphic fungi from Ajellomycetaceae.</title>
        <authorList>
            <person name="Munoz J.F."/>
            <person name="Mcewen J.G."/>
            <person name="Clay O.K."/>
            <person name="Cuomo C.A."/>
        </authorList>
    </citation>
    <scope>NUCLEOTIDE SEQUENCE [LARGE SCALE GENOMIC DNA]</scope>
    <source>
        <strain evidence="2 3">UAMH4076</strain>
    </source>
</reference>
<keyword evidence="3" id="KW-1185">Reference proteome</keyword>
<protein>
    <recommendedName>
        <fullName evidence="1">Aminoglycoside phosphotransferase domain-containing protein</fullName>
    </recommendedName>
</protein>
<dbReference type="AlphaFoldDB" id="A0A2B7ZEY7"/>
<proteinExistence type="predicted"/>
<name>A0A2B7ZEY7_9EURO</name>
<evidence type="ECO:0000259" key="1">
    <source>
        <dbReference type="Pfam" id="PF01636"/>
    </source>
</evidence>
<dbReference type="PANTHER" id="PTHR36091:SF2">
    <property type="entry name" value="AMINOGLYCOSIDE PHOSPHOTRANSFERASE DOMAIN-CONTAINING PROTEIN"/>
    <property type="match status" value="1"/>
</dbReference>
<dbReference type="Proteomes" id="UP000226031">
    <property type="component" value="Unassembled WGS sequence"/>
</dbReference>